<dbReference type="AlphaFoldDB" id="A0A8J2X1Q3"/>
<dbReference type="EMBL" id="CAKKNE010000003">
    <property type="protein sequence ID" value="CAH0370676.1"/>
    <property type="molecule type" value="Genomic_DNA"/>
</dbReference>
<protein>
    <recommendedName>
        <fullName evidence="4">Indole-3-glycerol-phosphate synthase</fullName>
    </recommendedName>
</protein>
<feature type="signal peptide" evidence="1">
    <location>
        <begin position="1"/>
        <end position="17"/>
    </location>
</feature>
<evidence type="ECO:0000256" key="1">
    <source>
        <dbReference type="SAM" id="SignalP"/>
    </source>
</evidence>
<dbReference type="Proteomes" id="UP000789595">
    <property type="component" value="Unassembled WGS sequence"/>
</dbReference>
<keyword evidence="3" id="KW-1185">Reference proteome</keyword>
<sequence length="251" mass="25549">MRFHAILLLAAAHTAESLLRAALVSPGKAVSVSIEYSGAADAIDELSQELRKAKAAAIWCDDVDAVKCFANEQATAKGDFPGPLPVVYTGADRQAATDAGAAAVVADAGEDVSVAPVIWRVTADNAAGAAAAAGEGDAFLFDADATAAVVAALPAKAVAVASLNAMQEDEAEVEAGRACRDAGAAGVLLRRACVGDDEDIKYARHAVGLLRSKRSSSFAMDGFTGSTNGHFGTSYGGADKPKAWKRQQVAA</sequence>
<dbReference type="OrthoDB" id="45682at2759"/>
<organism evidence="2 3">
    <name type="scientific">Pelagomonas calceolata</name>
    <dbReference type="NCBI Taxonomy" id="35677"/>
    <lineage>
        <taxon>Eukaryota</taxon>
        <taxon>Sar</taxon>
        <taxon>Stramenopiles</taxon>
        <taxon>Ochrophyta</taxon>
        <taxon>Pelagophyceae</taxon>
        <taxon>Pelagomonadales</taxon>
        <taxon>Pelagomonadaceae</taxon>
        <taxon>Pelagomonas</taxon>
    </lineage>
</organism>
<evidence type="ECO:0000313" key="3">
    <source>
        <dbReference type="Proteomes" id="UP000789595"/>
    </source>
</evidence>
<feature type="chain" id="PRO_5035194210" description="Indole-3-glycerol-phosphate synthase" evidence="1">
    <location>
        <begin position="18"/>
        <end position="251"/>
    </location>
</feature>
<reference evidence="2" key="1">
    <citation type="submission" date="2021-11" db="EMBL/GenBank/DDBJ databases">
        <authorList>
            <consortium name="Genoscope - CEA"/>
            <person name="William W."/>
        </authorList>
    </citation>
    <scope>NUCLEOTIDE SEQUENCE</scope>
</reference>
<comment type="caution">
    <text evidence="2">The sequence shown here is derived from an EMBL/GenBank/DDBJ whole genome shotgun (WGS) entry which is preliminary data.</text>
</comment>
<evidence type="ECO:0000313" key="2">
    <source>
        <dbReference type="EMBL" id="CAH0370676.1"/>
    </source>
</evidence>
<name>A0A8J2X1Q3_9STRA</name>
<accession>A0A8J2X1Q3</accession>
<proteinExistence type="predicted"/>
<evidence type="ECO:0008006" key="4">
    <source>
        <dbReference type="Google" id="ProtNLM"/>
    </source>
</evidence>
<gene>
    <name evidence="2" type="ORF">PECAL_3P05730</name>
</gene>
<keyword evidence="1" id="KW-0732">Signal</keyword>